<reference evidence="7" key="3">
    <citation type="submission" date="2023-09" db="EMBL/GenBank/DDBJ databases">
        <authorList>
            <person name="Schober I."/>
            <person name="Bunk B."/>
        </authorList>
    </citation>
    <scope>NUCLEOTIDE SEQUENCE</scope>
    <source>
        <strain evidence="7">DSM 103800</strain>
    </source>
</reference>
<feature type="domain" description="CENP-V/GFA" evidence="5">
    <location>
        <begin position="6"/>
        <end position="120"/>
    </location>
</feature>
<dbReference type="Proteomes" id="UP000185494">
    <property type="component" value="Chromosome 1"/>
</dbReference>
<dbReference type="RefSeq" id="WP_075798938.1">
    <property type="nucleotide sequence ID" value="NZ_CP015583.1"/>
</dbReference>
<evidence type="ECO:0000313" key="8">
    <source>
        <dbReference type="Proteomes" id="UP000185494"/>
    </source>
</evidence>
<proteinExistence type="inferred from homology"/>
<keyword evidence="4" id="KW-0456">Lyase</keyword>
<keyword evidence="2" id="KW-0479">Metal-binding</keyword>
<dbReference type="GO" id="GO:0046872">
    <property type="term" value="F:metal ion binding"/>
    <property type="evidence" value="ECO:0007669"/>
    <property type="project" value="UniProtKB-KW"/>
</dbReference>
<dbReference type="InterPro" id="IPR011057">
    <property type="entry name" value="Mss4-like_sf"/>
</dbReference>
<sequence length="136" mass="14865">MTILSLEGGCACGALRYAVAGRPFHASLCHCIDCRRAMGASPVAWFSLRPEEFRLLRGRMREFRSSAPVRRGFCADCGTGLTFRGETTPDEIDIATATLDDPAAVAPELHLWTSQALPWALAEDGLPRCRRGRGQD</sequence>
<dbReference type="InterPro" id="IPR006913">
    <property type="entry name" value="CENP-V/GFA"/>
</dbReference>
<dbReference type="GO" id="GO:0016846">
    <property type="term" value="F:carbon-sulfur lyase activity"/>
    <property type="evidence" value="ECO:0007669"/>
    <property type="project" value="InterPro"/>
</dbReference>
<evidence type="ECO:0000256" key="1">
    <source>
        <dbReference type="ARBA" id="ARBA00005495"/>
    </source>
</evidence>
<dbReference type="AlphaFoldDB" id="A0A1L7AHF4"/>
<dbReference type="STRING" id="257708.RGI145_14645"/>
<dbReference type="EMBL" id="JAVVDO010000003">
    <property type="protein sequence ID" value="MDT8330047.1"/>
    <property type="molecule type" value="Genomic_DNA"/>
</dbReference>
<dbReference type="EMBL" id="CP015583">
    <property type="protein sequence ID" value="APT58161.1"/>
    <property type="molecule type" value="Genomic_DNA"/>
</dbReference>
<keyword evidence="9" id="KW-1185">Reference proteome</keyword>
<evidence type="ECO:0000313" key="6">
    <source>
        <dbReference type="EMBL" id="APT58161.1"/>
    </source>
</evidence>
<dbReference type="Pfam" id="PF04828">
    <property type="entry name" value="GFA"/>
    <property type="match status" value="1"/>
</dbReference>
<dbReference type="SUPFAM" id="SSF51316">
    <property type="entry name" value="Mss4-like"/>
    <property type="match status" value="1"/>
</dbReference>
<comment type="similarity">
    <text evidence="1">Belongs to the Gfa family.</text>
</comment>
<reference evidence="7 9" key="2">
    <citation type="journal article" date="2019" name="Microb. Pathog.">
        <title>Comparison of VITEK 2, MALDI-TOF MS, 16S rRNA gene sequencing, and whole-genome sequencing for identification of Roseomonas mucosa.</title>
        <authorList>
            <person name="Rudolph W.W."/>
            <person name="Gunzer F."/>
            <person name="Trauth M."/>
            <person name="Bunk B."/>
            <person name="Bigge R."/>
            <person name="Schrottner P."/>
        </authorList>
    </citation>
    <scope>NUCLEOTIDE SEQUENCE [LARGE SCALE GENOMIC DNA]</scope>
    <source>
        <strain evidence="7 9">DSM 103800</strain>
    </source>
</reference>
<evidence type="ECO:0000256" key="4">
    <source>
        <dbReference type="ARBA" id="ARBA00023239"/>
    </source>
</evidence>
<dbReference type="KEGG" id="rgi:RGI145_14645"/>
<dbReference type="Gene3D" id="3.90.1590.10">
    <property type="entry name" value="glutathione-dependent formaldehyde- activating enzyme (gfa)"/>
    <property type="match status" value="1"/>
</dbReference>
<name>A0A1L7AHF4_9PROT</name>
<evidence type="ECO:0000256" key="2">
    <source>
        <dbReference type="ARBA" id="ARBA00022723"/>
    </source>
</evidence>
<evidence type="ECO:0000313" key="7">
    <source>
        <dbReference type="EMBL" id="MDT8330047.1"/>
    </source>
</evidence>
<dbReference type="PROSITE" id="PS51891">
    <property type="entry name" value="CENP_V_GFA"/>
    <property type="match status" value="1"/>
</dbReference>
<accession>A0A1L7AHF4</accession>
<evidence type="ECO:0000313" key="9">
    <source>
        <dbReference type="Proteomes" id="UP001258945"/>
    </source>
</evidence>
<dbReference type="PANTHER" id="PTHR33337:SF40">
    <property type="entry name" value="CENP-V_GFA DOMAIN-CONTAINING PROTEIN-RELATED"/>
    <property type="match status" value="1"/>
</dbReference>
<reference evidence="6 8" key="1">
    <citation type="submission" date="2016-05" db="EMBL/GenBank/DDBJ databases">
        <title>Complete Genome and Methylome Analysis of Psychrotrophic Bacterial Isolates from Antarctic Lake Untersee.</title>
        <authorList>
            <person name="Fomenkov A."/>
            <person name="Akimov V.N."/>
            <person name="Vasilyeva L.V."/>
            <person name="Andersen D."/>
            <person name="Vincze T."/>
            <person name="Roberts R.J."/>
        </authorList>
    </citation>
    <scope>NUCLEOTIDE SEQUENCE [LARGE SCALE GENOMIC DNA]</scope>
    <source>
        <strain evidence="6 8">U14-5</strain>
    </source>
</reference>
<dbReference type="PANTHER" id="PTHR33337">
    <property type="entry name" value="GFA DOMAIN-CONTAINING PROTEIN"/>
    <property type="match status" value="1"/>
</dbReference>
<dbReference type="Proteomes" id="UP001258945">
    <property type="component" value="Unassembled WGS sequence"/>
</dbReference>
<evidence type="ECO:0000256" key="3">
    <source>
        <dbReference type="ARBA" id="ARBA00022833"/>
    </source>
</evidence>
<organism evidence="6 8">
    <name type="scientific">Roseomonas gilardii</name>
    <dbReference type="NCBI Taxonomy" id="257708"/>
    <lineage>
        <taxon>Bacteria</taxon>
        <taxon>Pseudomonadati</taxon>
        <taxon>Pseudomonadota</taxon>
        <taxon>Alphaproteobacteria</taxon>
        <taxon>Acetobacterales</taxon>
        <taxon>Roseomonadaceae</taxon>
        <taxon>Roseomonas</taxon>
    </lineage>
</organism>
<gene>
    <name evidence="6" type="ORF">RGI145_14645</name>
    <name evidence="7" type="ORF">RQ831_03210</name>
</gene>
<keyword evidence="3" id="KW-0862">Zinc</keyword>
<evidence type="ECO:0000259" key="5">
    <source>
        <dbReference type="PROSITE" id="PS51891"/>
    </source>
</evidence>
<protein>
    <submittedName>
        <fullName evidence="6">Aldehyde-activating protein</fullName>
    </submittedName>
    <submittedName>
        <fullName evidence="7">GFA family protein</fullName>
    </submittedName>
</protein>